<evidence type="ECO:0000313" key="2">
    <source>
        <dbReference type="EMBL" id="DAD55825.1"/>
    </source>
</evidence>
<accession>A0A8D9UHS0</accession>
<evidence type="ECO:0000256" key="1">
    <source>
        <dbReference type="SAM" id="Phobius"/>
    </source>
</evidence>
<keyword evidence="1" id="KW-0812">Transmembrane</keyword>
<sequence>MFPPSIAIKNFASYLMNLIILLHRKRNFRKNN</sequence>
<keyword evidence="1" id="KW-0472">Membrane</keyword>
<keyword evidence="1" id="KW-1133">Transmembrane helix</keyword>
<organism evidence="2">
    <name type="scientific">Bacteriophage sp</name>
    <dbReference type="NCBI Taxonomy" id="38018"/>
    <lineage>
        <taxon>Viruses</taxon>
    </lineage>
</organism>
<protein>
    <submittedName>
        <fullName evidence="2">Uncharacterized protein</fullName>
    </submittedName>
</protein>
<proteinExistence type="predicted"/>
<dbReference type="EMBL" id="BK029940">
    <property type="protein sequence ID" value="DAD55825.1"/>
    <property type="molecule type" value="Genomic_DNA"/>
</dbReference>
<feature type="transmembrane region" description="Helical" evidence="1">
    <location>
        <begin position="6"/>
        <end position="23"/>
    </location>
</feature>
<name>A0A8D9UHS0_9VIRU</name>
<reference evidence="2" key="1">
    <citation type="journal article" date="2021" name="Proc. Natl. Acad. Sci. U.S.A.">
        <title>A Catalog of Tens of Thousands of Viruses from Human Metagenomes Reveals Hidden Associations with Chronic Diseases.</title>
        <authorList>
            <person name="Tisza M.J."/>
            <person name="Buck C.B."/>
        </authorList>
    </citation>
    <scope>NUCLEOTIDE SEQUENCE</scope>
    <source>
        <strain evidence="2">CtOZu12</strain>
    </source>
</reference>